<reference evidence="4" key="1">
    <citation type="submission" date="2021-02" db="EMBL/GenBank/DDBJ databases">
        <authorList>
            <person name="Nowell W R."/>
        </authorList>
    </citation>
    <scope>NUCLEOTIDE SEQUENCE</scope>
</reference>
<organism evidence="4 5">
    <name type="scientific">Rotaria magnacalcarata</name>
    <dbReference type="NCBI Taxonomy" id="392030"/>
    <lineage>
        <taxon>Eukaryota</taxon>
        <taxon>Metazoa</taxon>
        <taxon>Spiralia</taxon>
        <taxon>Gnathifera</taxon>
        <taxon>Rotifera</taxon>
        <taxon>Eurotatoria</taxon>
        <taxon>Bdelloidea</taxon>
        <taxon>Philodinida</taxon>
        <taxon>Philodinidae</taxon>
        <taxon>Rotaria</taxon>
    </lineage>
</organism>
<keyword evidence="2" id="KW-0802">TPR repeat</keyword>
<dbReference type="PANTHER" id="PTHR45641">
    <property type="entry name" value="TETRATRICOPEPTIDE REPEAT PROTEIN (AFU_ORTHOLOGUE AFUA_6G03870)"/>
    <property type="match status" value="1"/>
</dbReference>
<evidence type="ECO:0000256" key="3">
    <source>
        <dbReference type="SAM" id="MobiDB-lite"/>
    </source>
</evidence>
<dbReference type="Pfam" id="PF13424">
    <property type="entry name" value="TPR_12"/>
    <property type="match status" value="1"/>
</dbReference>
<sequence length="142" mass="16572">MQNYPSDHVNIGDRRNSIGETHRKKSDLHRALDSYNRAVPLFKQTHDENHSKMAMFCNNIGIIYQEENKYLEALGIYKKSLALRRKHLQRTILLWVRRTTLLSLLAQHPDIAMAYENTGLVYEDKVELEIGIDIYEEGSDNL</sequence>
<dbReference type="Proteomes" id="UP000663824">
    <property type="component" value="Unassembled WGS sequence"/>
</dbReference>
<feature type="compositionally biased region" description="Basic and acidic residues" evidence="3">
    <location>
        <begin position="10"/>
        <end position="21"/>
    </location>
</feature>
<dbReference type="PANTHER" id="PTHR45641:SF1">
    <property type="entry name" value="AAA+ ATPASE DOMAIN-CONTAINING PROTEIN"/>
    <property type="match status" value="1"/>
</dbReference>
<dbReference type="InterPro" id="IPR011990">
    <property type="entry name" value="TPR-like_helical_dom_sf"/>
</dbReference>
<comment type="caution">
    <text evidence="4">The sequence shown here is derived from an EMBL/GenBank/DDBJ whole genome shotgun (WGS) entry which is preliminary data.</text>
</comment>
<dbReference type="SMART" id="SM00028">
    <property type="entry name" value="TPR"/>
    <property type="match status" value="2"/>
</dbReference>
<proteinExistence type="predicted"/>
<evidence type="ECO:0008006" key="6">
    <source>
        <dbReference type="Google" id="ProtNLM"/>
    </source>
</evidence>
<evidence type="ECO:0000256" key="1">
    <source>
        <dbReference type="ARBA" id="ARBA00022737"/>
    </source>
</evidence>
<dbReference type="Gene3D" id="1.25.40.10">
    <property type="entry name" value="Tetratricopeptide repeat domain"/>
    <property type="match status" value="1"/>
</dbReference>
<dbReference type="AlphaFoldDB" id="A0A816R9R2"/>
<dbReference type="InterPro" id="IPR019734">
    <property type="entry name" value="TPR_rpt"/>
</dbReference>
<name>A0A816R9R2_9BILA</name>
<feature type="region of interest" description="Disordered" evidence="3">
    <location>
        <begin position="1"/>
        <end position="25"/>
    </location>
</feature>
<accession>A0A816R9R2</accession>
<dbReference type="SUPFAM" id="SSF48452">
    <property type="entry name" value="TPR-like"/>
    <property type="match status" value="1"/>
</dbReference>
<evidence type="ECO:0000313" key="4">
    <source>
        <dbReference type="EMBL" id="CAF2068336.1"/>
    </source>
</evidence>
<dbReference type="EMBL" id="CAJNRE010007835">
    <property type="protein sequence ID" value="CAF2068336.1"/>
    <property type="molecule type" value="Genomic_DNA"/>
</dbReference>
<evidence type="ECO:0000313" key="5">
    <source>
        <dbReference type="Proteomes" id="UP000663824"/>
    </source>
</evidence>
<gene>
    <name evidence="4" type="ORF">MBJ925_LOCUS16257</name>
</gene>
<protein>
    <recommendedName>
        <fullName evidence="6">Kinesin light chain</fullName>
    </recommendedName>
</protein>
<keyword evidence="1" id="KW-0677">Repeat</keyword>
<evidence type="ECO:0000256" key="2">
    <source>
        <dbReference type="ARBA" id="ARBA00022803"/>
    </source>
</evidence>